<reference evidence="5" key="2">
    <citation type="journal article" date="2021" name="Microbiome">
        <title>Successional dynamics and alternative stable states in a saline activated sludge microbial community over 9 years.</title>
        <authorList>
            <person name="Wang Y."/>
            <person name="Ye J."/>
            <person name="Ju F."/>
            <person name="Liu L."/>
            <person name="Boyd J.A."/>
            <person name="Deng Y."/>
            <person name="Parks D.H."/>
            <person name="Jiang X."/>
            <person name="Yin X."/>
            <person name="Woodcroft B.J."/>
            <person name="Tyson G.W."/>
            <person name="Hugenholtz P."/>
            <person name="Polz M.F."/>
            <person name="Zhang T."/>
        </authorList>
    </citation>
    <scope>NUCLEOTIDE SEQUENCE</scope>
    <source>
        <strain evidence="5">HKST-UBA02</strain>
    </source>
</reference>
<sequence length="251" mass="27665">MLELSGVSKAFGRLVAIRPLDLLIPPEQTTVLIGPSGSGKSTLLRLMIGLATPDTGTVSIGETRVTRETVRELRRKLGYVIQEGGLFPHLTARANVTLLARTLGRDPGWMGERLSELCRLTHFPEDAMHRFPLELSGGQRQRVSLMRALMLDPDVLLLDEPLGALDPMIRAELQSELREIFRSLKKTVVLVTHDMGEAALLGDDIVLLRDGAIVQRGRIEDLLGRPADPFVTAFIGAQRSPLDDLARRNEP</sequence>
<dbReference type="PROSITE" id="PS50893">
    <property type="entry name" value="ABC_TRANSPORTER_2"/>
    <property type="match status" value="1"/>
</dbReference>
<reference evidence="5" key="1">
    <citation type="submission" date="2020-04" db="EMBL/GenBank/DDBJ databases">
        <authorList>
            <person name="Zhang T."/>
        </authorList>
    </citation>
    <scope>NUCLEOTIDE SEQUENCE</scope>
    <source>
        <strain evidence="5">HKST-UBA02</strain>
    </source>
</reference>
<dbReference type="PANTHER" id="PTHR42781:SF4">
    <property type="entry name" value="SPERMIDINE_PUTRESCINE IMPORT ATP-BINDING PROTEIN POTA"/>
    <property type="match status" value="1"/>
</dbReference>
<gene>
    <name evidence="5" type="ORF">KDA27_03075</name>
</gene>
<dbReference type="InterPro" id="IPR003593">
    <property type="entry name" value="AAA+_ATPase"/>
</dbReference>
<keyword evidence="1" id="KW-0813">Transport</keyword>
<evidence type="ECO:0000313" key="5">
    <source>
        <dbReference type="EMBL" id="MCA9754758.1"/>
    </source>
</evidence>
<dbReference type="Pfam" id="PF00005">
    <property type="entry name" value="ABC_tran"/>
    <property type="match status" value="1"/>
</dbReference>
<dbReference type="GO" id="GO:0016887">
    <property type="term" value="F:ATP hydrolysis activity"/>
    <property type="evidence" value="ECO:0007669"/>
    <property type="project" value="InterPro"/>
</dbReference>
<keyword evidence="3 5" id="KW-0067">ATP-binding</keyword>
<accession>A0A956NBA2</accession>
<dbReference type="GO" id="GO:0005524">
    <property type="term" value="F:ATP binding"/>
    <property type="evidence" value="ECO:0007669"/>
    <property type="project" value="UniProtKB-KW"/>
</dbReference>
<protein>
    <submittedName>
        <fullName evidence="5">ATP-binding cassette domain-containing protein</fullName>
    </submittedName>
</protein>
<organism evidence="5 6">
    <name type="scientific">Eiseniibacteriota bacterium</name>
    <dbReference type="NCBI Taxonomy" id="2212470"/>
    <lineage>
        <taxon>Bacteria</taxon>
        <taxon>Candidatus Eiseniibacteriota</taxon>
    </lineage>
</organism>
<dbReference type="InterPro" id="IPR027417">
    <property type="entry name" value="P-loop_NTPase"/>
</dbReference>
<dbReference type="AlphaFoldDB" id="A0A956NBA2"/>
<feature type="domain" description="ABC transporter" evidence="4">
    <location>
        <begin position="2"/>
        <end position="235"/>
    </location>
</feature>
<dbReference type="InterPro" id="IPR003439">
    <property type="entry name" value="ABC_transporter-like_ATP-bd"/>
</dbReference>
<name>A0A956NBA2_UNCEI</name>
<comment type="caution">
    <text evidence="5">The sequence shown here is derived from an EMBL/GenBank/DDBJ whole genome shotgun (WGS) entry which is preliminary data.</text>
</comment>
<evidence type="ECO:0000259" key="4">
    <source>
        <dbReference type="PROSITE" id="PS50893"/>
    </source>
</evidence>
<evidence type="ECO:0000256" key="2">
    <source>
        <dbReference type="ARBA" id="ARBA00022741"/>
    </source>
</evidence>
<keyword evidence="2" id="KW-0547">Nucleotide-binding</keyword>
<evidence type="ECO:0000256" key="1">
    <source>
        <dbReference type="ARBA" id="ARBA00022448"/>
    </source>
</evidence>
<dbReference type="Gene3D" id="3.40.50.300">
    <property type="entry name" value="P-loop containing nucleotide triphosphate hydrolases"/>
    <property type="match status" value="1"/>
</dbReference>
<dbReference type="InterPro" id="IPR050093">
    <property type="entry name" value="ABC_SmlMolc_Importer"/>
</dbReference>
<dbReference type="EMBL" id="JAGQHS010000009">
    <property type="protein sequence ID" value="MCA9754758.1"/>
    <property type="molecule type" value="Genomic_DNA"/>
</dbReference>
<evidence type="ECO:0000313" key="6">
    <source>
        <dbReference type="Proteomes" id="UP000739538"/>
    </source>
</evidence>
<evidence type="ECO:0000256" key="3">
    <source>
        <dbReference type="ARBA" id="ARBA00022840"/>
    </source>
</evidence>
<dbReference type="PANTHER" id="PTHR42781">
    <property type="entry name" value="SPERMIDINE/PUTRESCINE IMPORT ATP-BINDING PROTEIN POTA"/>
    <property type="match status" value="1"/>
</dbReference>
<dbReference type="Proteomes" id="UP000739538">
    <property type="component" value="Unassembled WGS sequence"/>
</dbReference>
<dbReference type="SMART" id="SM00382">
    <property type="entry name" value="AAA"/>
    <property type="match status" value="1"/>
</dbReference>
<dbReference type="SUPFAM" id="SSF52540">
    <property type="entry name" value="P-loop containing nucleoside triphosphate hydrolases"/>
    <property type="match status" value="1"/>
</dbReference>
<proteinExistence type="predicted"/>